<evidence type="ECO:0000313" key="1">
    <source>
        <dbReference type="EMBL" id="KAJ3259593.1"/>
    </source>
</evidence>
<name>A0AAD5UM29_9FUNG</name>
<dbReference type="EMBL" id="JADGKB010000017">
    <property type="protein sequence ID" value="KAJ3259593.1"/>
    <property type="molecule type" value="Genomic_DNA"/>
</dbReference>
<dbReference type="AlphaFoldDB" id="A0AAD5UM29"/>
<reference evidence="1" key="1">
    <citation type="submission" date="2020-05" db="EMBL/GenBank/DDBJ databases">
        <title>Phylogenomic resolution of chytrid fungi.</title>
        <authorList>
            <person name="Stajich J.E."/>
            <person name="Amses K."/>
            <person name="Simmons R."/>
            <person name="Seto K."/>
            <person name="Myers J."/>
            <person name="Bonds A."/>
            <person name="Quandt C.A."/>
            <person name="Barry K."/>
            <person name="Liu P."/>
            <person name="Grigoriev I."/>
            <person name="Longcore J.E."/>
            <person name="James T.Y."/>
        </authorList>
    </citation>
    <scope>NUCLEOTIDE SEQUENCE</scope>
    <source>
        <strain evidence="1">PLAUS21</strain>
    </source>
</reference>
<keyword evidence="2" id="KW-1185">Reference proteome</keyword>
<dbReference type="Proteomes" id="UP001210925">
    <property type="component" value="Unassembled WGS sequence"/>
</dbReference>
<protein>
    <submittedName>
        <fullName evidence="1">Uncharacterized protein</fullName>
    </submittedName>
</protein>
<evidence type="ECO:0000313" key="2">
    <source>
        <dbReference type="Proteomes" id="UP001210925"/>
    </source>
</evidence>
<sequence length="253" mass="27062">MALFISFIAGLVAAQKSNATATLNTTVSSNSSTTVGGSTIPFNTTQTIPTSNSFNQTQAFNSLSPQCQAAVKKYNGTTPQGCTDIPQQSTNFNIDANELNSLNTKELDGICVPACQSSVKQMASEISTACKNDSPDYQYLSAYMTAYFDVLCVKDGSQYCISEEIQGTVSALQQGKSPIELISNTTFACTKCFYQQLTALDTDITAFPNITQQTYKTYSSIIQGECASQFKAFASSAATYSSITLLGFVISLL</sequence>
<proteinExistence type="predicted"/>
<accession>A0AAD5UM29</accession>
<comment type="caution">
    <text evidence="1">The sequence shown here is derived from an EMBL/GenBank/DDBJ whole genome shotgun (WGS) entry which is preliminary data.</text>
</comment>
<organism evidence="1 2">
    <name type="scientific">Boothiomyces macroporosus</name>
    <dbReference type="NCBI Taxonomy" id="261099"/>
    <lineage>
        <taxon>Eukaryota</taxon>
        <taxon>Fungi</taxon>
        <taxon>Fungi incertae sedis</taxon>
        <taxon>Chytridiomycota</taxon>
        <taxon>Chytridiomycota incertae sedis</taxon>
        <taxon>Chytridiomycetes</taxon>
        <taxon>Rhizophydiales</taxon>
        <taxon>Terramycetaceae</taxon>
        <taxon>Boothiomyces</taxon>
    </lineage>
</organism>
<gene>
    <name evidence="1" type="ORF">HK103_002147</name>
</gene>